<feature type="region of interest" description="Disordered" evidence="1">
    <location>
        <begin position="1"/>
        <end position="29"/>
    </location>
</feature>
<dbReference type="KEGG" id="haer:DU502_16280"/>
<keyword evidence="2" id="KW-0547">Nucleotide-binding</keyword>
<evidence type="ECO:0000313" key="3">
    <source>
        <dbReference type="EMBL" id="RMB09074.1"/>
    </source>
</evidence>
<keyword evidence="5" id="KW-1185">Reference proteome</keyword>
<dbReference type="InterPro" id="IPR027417">
    <property type="entry name" value="P-loop_NTPase"/>
</dbReference>
<evidence type="ECO:0000256" key="1">
    <source>
        <dbReference type="SAM" id="MobiDB-lite"/>
    </source>
</evidence>
<proteinExistence type="predicted"/>
<accession>A0A3M0CHH0</accession>
<dbReference type="SUPFAM" id="SSF52540">
    <property type="entry name" value="P-loop containing nucleoside triphosphate hydrolases"/>
    <property type="match status" value="1"/>
</dbReference>
<evidence type="ECO:0000313" key="4">
    <source>
        <dbReference type="Proteomes" id="UP000277326"/>
    </source>
</evidence>
<gene>
    <name evidence="3" type="ORF">ATH50_3444</name>
    <name evidence="2" type="ORF">DU502_16280</name>
</gene>
<dbReference type="Proteomes" id="UP000282007">
    <property type="component" value="Chromosome"/>
</dbReference>
<dbReference type="OrthoDB" id="359297at2157"/>
<dbReference type="RefSeq" id="WP_121921974.1">
    <property type="nucleotide sequence ID" value="NZ_CP034145.1"/>
</dbReference>
<feature type="region of interest" description="Disordered" evidence="1">
    <location>
        <begin position="367"/>
        <end position="387"/>
    </location>
</feature>
<dbReference type="GeneID" id="38472876"/>
<reference evidence="3" key="3">
    <citation type="submission" date="2018-10" db="EMBL/GenBank/DDBJ databases">
        <authorList>
            <person name="Whitman W."/>
            <person name="Huntemann M."/>
            <person name="Clum A."/>
            <person name="Pillay M."/>
            <person name="Palaniappan K."/>
            <person name="Varghese N."/>
            <person name="Mikhailova N."/>
            <person name="Stamatis D."/>
            <person name="Reddy T."/>
            <person name="Daum C."/>
            <person name="Shapiro N."/>
            <person name="Ivanova N."/>
            <person name="Kyrpides N."/>
            <person name="Woyke T."/>
        </authorList>
    </citation>
    <scope>NUCLEOTIDE SEQUENCE</scope>
    <source>
        <strain evidence="3">CGMCC 1.10124</strain>
    </source>
</reference>
<dbReference type="Gene3D" id="3.40.50.300">
    <property type="entry name" value="P-loop containing nucleotide triphosphate hydrolases"/>
    <property type="match status" value="1"/>
</dbReference>
<organism evidence="3 4">
    <name type="scientific">Haloplanus aerogenes</name>
    <dbReference type="NCBI Taxonomy" id="660522"/>
    <lineage>
        <taxon>Archaea</taxon>
        <taxon>Methanobacteriati</taxon>
        <taxon>Methanobacteriota</taxon>
        <taxon>Stenosarchaea group</taxon>
        <taxon>Halobacteria</taxon>
        <taxon>Halobacteriales</taxon>
        <taxon>Haloferacaceae</taxon>
        <taxon>Haloplanus</taxon>
    </lineage>
</organism>
<reference evidence="2 5" key="2">
    <citation type="submission" date="2018-07" db="EMBL/GenBank/DDBJ databases">
        <title>Genome sequences of Haloplanus aerogenes JCM 16430T.</title>
        <authorList>
            <person name="Kim Y.B."/>
            <person name="Roh S.W."/>
        </authorList>
    </citation>
    <scope>NUCLEOTIDE SEQUENCE [LARGE SCALE GENOMIC DNA]</scope>
    <source>
        <strain evidence="2 5">JCM 16430</strain>
    </source>
</reference>
<evidence type="ECO:0000313" key="2">
    <source>
        <dbReference type="EMBL" id="AZH26834.1"/>
    </source>
</evidence>
<reference evidence="3 4" key="1">
    <citation type="journal article" date="2015" name="Stand. Genomic Sci.">
        <title>Genomic Encyclopedia of Bacterial and Archaeal Type Strains, Phase III: the genomes of soil and plant-associated and newly described type strains.</title>
        <authorList>
            <person name="Whitman W.B."/>
            <person name="Woyke T."/>
            <person name="Klenk H.P."/>
            <person name="Zhou Y."/>
            <person name="Lilburn T.G."/>
            <person name="Beck B.J."/>
            <person name="De Vos P."/>
            <person name="Vandamme P."/>
            <person name="Eisen J.A."/>
            <person name="Garrity G."/>
            <person name="Hugenholtz P."/>
            <person name="Kyrpides N.C."/>
        </authorList>
    </citation>
    <scope>NUCLEOTIDE SEQUENCE [LARGE SCALE GENOMIC DNA]</scope>
    <source>
        <strain evidence="3 4">CGMCC 1.10124</strain>
    </source>
</reference>
<keyword evidence="2" id="KW-0067">ATP-binding</keyword>
<evidence type="ECO:0000313" key="5">
    <source>
        <dbReference type="Proteomes" id="UP000282007"/>
    </source>
</evidence>
<dbReference type="GO" id="GO:0005524">
    <property type="term" value="F:ATP binding"/>
    <property type="evidence" value="ECO:0007669"/>
    <property type="project" value="UniProtKB-KW"/>
</dbReference>
<name>A0A3M0CHH0_9EURY</name>
<dbReference type="Proteomes" id="UP000277326">
    <property type="component" value="Unassembled WGS sequence"/>
</dbReference>
<protein>
    <submittedName>
        <fullName evidence="2">ATP-binding protein</fullName>
    </submittedName>
</protein>
<dbReference type="EMBL" id="REFS01000009">
    <property type="protein sequence ID" value="RMB09074.1"/>
    <property type="molecule type" value="Genomic_DNA"/>
</dbReference>
<dbReference type="AlphaFoldDB" id="A0A3M0CHH0"/>
<dbReference type="EMBL" id="CP034145">
    <property type="protein sequence ID" value="AZH26834.1"/>
    <property type="molecule type" value="Genomic_DNA"/>
</dbReference>
<sequence length="387" mass="43220">MSETWSGVETLTDLEARTETGTFLGTSRHTDAADMRREFSIPSFDEQAFNYPSTVPGALLHAKDNSAYSPAGGTELLAEGPMGAGKSTLLLEWSIRLLEVNAGEAVVWRGDETRSEWTPLAPWARVCLPASCRGGVTAKVVSTDEEDAYRREVDLKEVVREVVFYDDVADLWERCVEPGKFHVVYPDPEMRGCQEAYERSSSHYEELEFSPDDPVRHWWVGALLQRQEFGPYSFTSWICDEIGDIASQDASKDAFATYQKVELLQDIVVDARKFNLSLYLAGQNPEDIHDKVRRKVRWRITMNGRANPTRGSQVVGFRSVPMNTDLTSRMSVGKALMWTETNFEAFAWGDVPKPTGEELRVDLDASISKAAPGETSEPDEGRGVVSS</sequence>